<feature type="compositionally biased region" description="Polar residues" evidence="12">
    <location>
        <begin position="231"/>
        <end position="250"/>
    </location>
</feature>
<feature type="compositionally biased region" description="Basic residues" evidence="12">
    <location>
        <begin position="212"/>
        <end position="227"/>
    </location>
</feature>
<feature type="domain" description="Band 3 cytoplasmic" evidence="14">
    <location>
        <begin position="310"/>
        <end position="613"/>
    </location>
</feature>
<feature type="transmembrane region" description="Helical" evidence="11">
    <location>
        <begin position="785"/>
        <end position="810"/>
    </location>
</feature>
<feature type="region of interest" description="Disordered" evidence="12">
    <location>
        <begin position="61"/>
        <end position="143"/>
    </location>
</feature>
<evidence type="ECO:0000256" key="4">
    <source>
        <dbReference type="ARBA" id="ARBA00022475"/>
    </source>
</evidence>
<feature type="compositionally biased region" description="Basic and acidic residues" evidence="12">
    <location>
        <begin position="74"/>
        <end position="89"/>
    </location>
</feature>
<evidence type="ECO:0000256" key="1">
    <source>
        <dbReference type="ARBA" id="ARBA00004651"/>
    </source>
</evidence>
<dbReference type="InterPro" id="IPR013769">
    <property type="entry name" value="Band3_cytoplasmic_dom"/>
</dbReference>
<feature type="domain" description="Bicarbonate transporter-like transmembrane" evidence="13">
    <location>
        <begin position="672"/>
        <end position="1227"/>
    </location>
</feature>
<dbReference type="NCBIfam" id="TIGR00834">
    <property type="entry name" value="ae"/>
    <property type="match status" value="1"/>
</dbReference>
<comment type="caution">
    <text evidence="15">The sequence shown here is derived from an EMBL/GenBank/DDBJ whole genome shotgun (WGS) entry which is preliminary data.</text>
</comment>
<evidence type="ECO:0000313" key="15">
    <source>
        <dbReference type="EMBL" id="KAK4877761.1"/>
    </source>
</evidence>
<organism evidence="15 16">
    <name type="scientific">Aquatica leii</name>
    <dbReference type="NCBI Taxonomy" id="1421715"/>
    <lineage>
        <taxon>Eukaryota</taxon>
        <taxon>Metazoa</taxon>
        <taxon>Ecdysozoa</taxon>
        <taxon>Arthropoda</taxon>
        <taxon>Hexapoda</taxon>
        <taxon>Insecta</taxon>
        <taxon>Pterygota</taxon>
        <taxon>Neoptera</taxon>
        <taxon>Endopterygota</taxon>
        <taxon>Coleoptera</taxon>
        <taxon>Polyphaga</taxon>
        <taxon>Elateriformia</taxon>
        <taxon>Elateroidea</taxon>
        <taxon>Lampyridae</taxon>
        <taxon>Luciolinae</taxon>
        <taxon>Aquatica</taxon>
    </lineage>
</organism>
<evidence type="ECO:0000256" key="12">
    <source>
        <dbReference type="SAM" id="MobiDB-lite"/>
    </source>
</evidence>
<dbReference type="InterPro" id="IPR003020">
    <property type="entry name" value="HCO3_transpt_euk"/>
</dbReference>
<comment type="subcellular location">
    <subcellularLocation>
        <location evidence="1">Cell membrane</location>
        <topology evidence="1">Multi-pass membrane protein</topology>
    </subcellularLocation>
    <subcellularLocation>
        <location evidence="11">Membrane</location>
        <topology evidence="11">Multi-pass membrane protein</topology>
    </subcellularLocation>
</comment>
<evidence type="ECO:0000256" key="7">
    <source>
        <dbReference type="ARBA" id="ARBA00022989"/>
    </source>
</evidence>
<evidence type="ECO:0000256" key="10">
    <source>
        <dbReference type="ARBA" id="ARBA00049347"/>
    </source>
</evidence>
<dbReference type="PRINTS" id="PR00165">
    <property type="entry name" value="ANIONEXCHNGR"/>
</dbReference>
<proteinExistence type="inferred from homology"/>
<feature type="transmembrane region" description="Helical" evidence="11">
    <location>
        <begin position="942"/>
        <end position="962"/>
    </location>
</feature>
<feature type="transmembrane region" description="Helical" evidence="11">
    <location>
        <begin position="1124"/>
        <end position="1144"/>
    </location>
</feature>
<sequence>MSSSKKTNLKKLSFLGFSKPESRNGNDGFAETNGVEVRLDDECAKVFGMDNDGLQRFDVERLHDEPGNTAEARQYGEKEYSLHRKESYPHPHLSLKASKSMKRRVTSPHISPNETPIISPRSPSSTAKIISPSSNTPPSLGSPIFHITDSDHVHYAPFNFVDDDDLATISSESECILSDPSGYRSPPEFTPERKVQFVNNDDNDEETSKEKERRHRGSRHHHTKSRKYSLQEGSRSNGTASKNRRISTQPEDLPLKGADRDQLDSHRSDDPRALRRHKTSRPSIVHIGRKDGMDNFHTALMKKMYDHSPHAIFVQLDELFGGVEDREWKETARWIKYEEDVEEGVDRWGKPHVASLSFHSLLNLRKCLEEGLVNLDMEEKELPGIAYRVCEDLYKEDLIREDDKAPLMRILLLRHRHVNEHHDRGFRFSRKQSYTSLQNLSDAEKRKLTYQLDTAHGTKNHSRNAESEGRLVPNNHTSVDMKEEMYTTSAEDMKKTQNETILRRIPSGAQGTSVLVGDVDFLEQPAIAFIRLAEGVYMPSLIEVNIPVRFIFILLGPKGANLDYHEVGRSISTLMANHEFHNIAYEAYNRKALLSAINEFLDDSIVLPPGDWERQALLPIEEIKAKSEAIRRRKENALKKAGGEEIKALLVSEDDKEKKPPFQNPLNRTKKPFGGLINDLKRRYPYYLSDIREGLNPQCAAAALFMYFAALSGAITFGGLMSDKTQNLIGISETLVATSAAGIVFSLLGGQPLVIIGTTGPLLLFDESLYQFCKSNAIDYLSVRLYIGIWLGIIALIVASVEGSVFVKLFTRFTEEIFSALISLLYIVESVMNLVLVFSRHPLLSNYYSITSLVSDLNKTTYNRSDLNETDIVVIHNISQITTMIKDYPLVKSIPINDSVGPINQPNTALFCTILSLGTFAIAYYLLLFRNSKFLGRSARRALGDFGVPIAIVIMSALDYMVPDTYTEKLSVPKGFSPSNPGVRGWIISATGTLLPIEMWVPWAAGVPAMLVYILVFMESHITELIIDKPERKLKKGSGFHLDIVLVCLLNVGCGLIGAPWICIATVRSVAHVSAVTVMSRTHAPGEKPHIIEVKEQRVSAFSVSLLIGLSVLMSPLLRLVPMSVLFGVFLYMGVASTNGIQFFDRIRLFFMPVKHHPEASYVKKVKTAKMHLFTSIQLFCLAILWTVKSTKASLVFPFFLLLMVPLRANLKYIFSARELRVLDGNQPDADGDEPDFYVEAPLPG</sequence>
<feature type="transmembrane region" description="Helical" evidence="11">
    <location>
        <begin position="1194"/>
        <end position="1211"/>
    </location>
</feature>
<feature type="transmembrane region" description="Helical" evidence="11">
    <location>
        <begin position="908"/>
        <end position="930"/>
    </location>
</feature>
<feature type="compositionally biased region" description="Low complexity" evidence="12">
    <location>
        <begin position="1"/>
        <end position="15"/>
    </location>
</feature>
<dbReference type="InterPro" id="IPR016152">
    <property type="entry name" value="PTrfase/Anion_transptr"/>
</dbReference>
<keyword evidence="6 11" id="KW-0812">Transmembrane</keyword>
<keyword evidence="5" id="KW-0039">Anion exchange</keyword>
<evidence type="ECO:0000256" key="3">
    <source>
        <dbReference type="ARBA" id="ARBA00022448"/>
    </source>
</evidence>
<gene>
    <name evidence="15" type="ORF">RN001_010267</name>
</gene>
<feature type="region of interest" description="Disordered" evidence="12">
    <location>
        <begin position="455"/>
        <end position="474"/>
    </location>
</feature>
<evidence type="ECO:0000256" key="9">
    <source>
        <dbReference type="ARBA" id="ARBA00023136"/>
    </source>
</evidence>
<dbReference type="FunFam" id="3.40.930.10:FF:000020">
    <property type="entry name" value="Anion exchange protein"/>
    <property type="match status" value="1"/>
</dbReference>
<evidence type="ECO:0000259" key="14">
    <source>
        <dbReference type="Pfam" id="PF07565"/>
    </source>
</evidence>
<dbReference type="GO" id="GO:0005886">
    <property type="term" value="C:plasma membrane"/>
    <property type="evidence" value="ECO:0007669"/>
    <property type="project" value="UniProtKB-SubCell"/>
</dbReference>
<feature type="compositionally biased region" description="Basic and acidic residues" evidence="12">
    <location>
        <begin position="253"/>
        <end position="273"/>
    </location>
</feature>
<dbReference type="Pfam" id="PF00955">
    <property type="entry name" value="HCO3_cotransp"/>
    <property type="match status" value="1"/>
</dbReference>
<feature type="transmembrane region" description="Helical" evidence="11">
    <location>
        <begin position="1171"/>
        <end position="1188"/>
    </location>
</feature>
<feature type="transmembrane region" description="Helical" evidence="11">
    <location>
        <begin position="734"/>
        <end position="765"/>
    </location>
</feature>
<keyword evidence="16" id="KW-1185">Reference proteome</keyword>
<evidence type="ECO:0000313" key="16">
    <source>
        <dbReference type="Proteomes" id="UP001353858"/>
    </source>
</evidence>
<dbReference type="PANTHER" id="PTHR11453">
    <property type="entry name" value="ANION EXCHANGE PROTEIN"/>
    <property type="match status" value="1"/>
</dbReference>
<dbReference type="AlphaFoldDB" id="A0AAN7P9Q5"/>
<reference evidence="16" key="1">
    <citation type="submission" date="2023-01" db="EMBL/GenBank/DDBJ databases">
        <title>Key to firefly adult light organ development and bioluminescence: homeobox transcription factors regulate luciferase expression and transportation to peroxisome.</title>
        <authorList>
            <person name="Fu X."/>
        </authorList>
    </citation>
    <scope>NUCLEOTIDE SEQUENCE [LARGE SCALE GENOMIC DNA]</scope>
</reference>
<comment type="catalytic activity">
    <reaction evidence="10">
        <text>hydrogencarbonate(in) + chloride(out) = hydrogencarbonate(out) + chloride(in)</text>
        <dbReference type="Rhea" id="RHEA:72363"/>
        <dbReference type="ChEBI" id="CHEBI:17544"/>
        <dbReference type="ChEBI" id="CHEBI:17996"/>
    </reaction>
</comment>
<dbReference type="PRINTS" id="PR01231">
    <property type="entry name" value="HCO3TRNSPORT"/>
</dbReference>
<name>A0AAN7P9Q5_9COLE</name>
<dbReference type="Proteomes" id="UP001353858">
    <property type="component" value="Unassembled WGS sequence"/>
</dbReference>
<feature type="transmembrane region" description="Helical" evidence="11">
    <location>
        <begin position="817"/>
        <end position="838"/>
    </location>
</feature>
<feature type="compositionally biased region" description="Low complexity" evidence="12">
    <location>
        <begin position="116"/>
        <end position="125"/>
    </location>
</feature>
<dbReference type="GO" id="GO:0051453">
    <property type="term" value="P:regulation of intracellular pH"/>
    <property type="evidence" value="ECO:0007669"/>
    <property type="project" value="TreeGrafter"/>
</dbReference>
<evidence type="ECO:0000259" key="13">
    <source>
        <dbReference type="Pfam" id="PF00955"/>
    </source>
</evidence>
<keyword evidence="3 11" id="KW-0813">Transport</keyword>
<dbReference type="EMBL" id="JARPUR010000004">
    <property type="protein sequence ID" value="KAK4877761.1"/>
    <property type="molecule type" value="Genomic_DNA"/>
</dbReference>
<evidence type="ECO:0000256" key="5">
    <source>
        <dbReference type="ARBA" id="ARBA00022681"/>
    </source>
</evidence>
<keyword evidence="9 11" id="KW-0472">Membrane</keyword>
<dbReference type="GO" id="GO:0008509">
    <property type="term" value="F:monoatomic anion transmembrane transporter activity"/>
    <property type="evidence" value="ECO:0007669"/>
    <property type="project" value="InterPro"/>
</dbReference>
<evidence type="ECO:0000256" key="2">
    <source>
        <dbReference type="ARBA" id="ARBA00010993"/>
    </source>
</evidence>
<dbReference type="InterPro" id="IPR011531">
    <property type="entry name" value="HCO3_transpt-like_TM_dom"/>
</dbReference>
<feature type="transmembrane region" description="Helical" evidence="11">
    <location>
        <begin position="700"/>
        <end position="722"/>
    </location>
</feature>
<keyword evidence="7 11" id="KW-1133">Transmembrane helix</keyword>
<dbReference type="Gene3D" id="1.10.287.570">
    <property type="entry name" value="Helical hairpin bin"/>
    <property type="match status" value="1"/>
</dbReference>
<evidence type="ECO:0000256" key="6">
    <source>
        <dbReference type="ARBA" id="ARBA00022692"/>
    </source>
</evidence>
<evidence type="ECO:0000256" key="8">
    <source>
        <dbReference type="ARBA" id="ARBA00023065"/>
    </source>
</evidence>
<keyword evidence="4" id="KW-1003">Cell membrane</keyword>
<keyword evidence="8 11" id="KW-0406">Ion transport</keyword>
<feature type="compositionally biased region" description="Polar residues" evidence="12">
    <location>
        <begin position="126"/>
        <end position="139"/>
    </location>
</feature>
<accession>A0AAN7P9Q5</accession>
<dbReference type="GO" id="GO:0005452">
    <property type="term" value="F:solute:inorganic anion antiporter activity"/>
    <property type="evidence" value="ECO:0007669"/>
    <property type="project" value="InterPro"/>
</dbReference>
<dbReference type="Gene3D" id="3.40.930.10">
    <property type="entry name" value="Mannitol-specific EII, Chain A"/>
    <property type="match status" value="1"/>
</dbReference>
<protein>
    <recommendedName>
        <fullName evidence="11">Anion exchange protein</fullName>
    </recommendedName>
</protein>
<dbReference type="FunFam" id="1.10.287.570:FF:000001">
    <property type="entry name" value="Anion exchange protein"/>
    <property type="match status" value="1"/>
</dbReference>
<evidence type="ECO:0000256" key="11">
    <source>
        <dbReference type="RuleBase" id="RU362035"/>
    </source>
</evidence>
<feature type="region of interest" description="Disordered" evidence="12">
    <location>
        <begin position="176"/>
        <end position="289"/>
    </location>
</feature>
<comment type="similarity">
    <text evidence="2 11">Belongs to the anion exchanger (TC 2.A.31) family.</text>
</comment>
<feature type="transmembrane region" description="Helical" evidence="11">
    <location>
        <begin position="1037"/>
        <end position="1053"/>
    </location>
</feature>
<dbReference type="InterPro" id="IPR001717">
    <property type="entry name" value="Anion_exchange"/>
</dbReference>
<feature type="region of interest" description="Disordered" evidence="12">
    <location>
        <begin position="1"/>
        <end position="34"/>
    </location>
</feature>
<dbReference type="Pfam" id="PF07565">
    <property type="entry name" value="Band_3_cyto"/>
    <property type="match status" value="1"/>
</dbReference>
<dbReference type="SUPFAM" id="SSF55804">
    <property type="entry name" value="Phoshotransferase/anion transport protein"/>
    <property type="match status" value="1"/>
</dbReference>
<dbReference type="GO" id="GO:0015701">
    <property type="term" value="P:bicarbonate transport"/>
    <property type="evidence" value="ECO:0007669"/>
    <property type="project" value="TreeGrafter"/>
</dbReference>
<dbReference type="PANTHER" id="PTHR11453:SF47">
    <property type="entry name" value="ANION EXCHANGE PROTEIN"/>
    <property type="match status" value="1"/>
</dbReference>
<feature type="transmembrane region" description="Helical" evidence="11">
    <location>
        <begin position="1000"/>
        <end position="1017"/>
    </location>
</feature>